<feature type="signal peptide" evidence="3">
    <location>
        <begin position="1"/>
        <end position="27"/>
    </location>
</feature>
<comment type="subcellular location">
    <subcellularLocation>
        <location evidence="1">Membrane</location>
        <topology evidence="1">Single-pass membrane protein</topology>
    </subcellularLocation>
</comment>
<dbReference type="InterPro" id="IPR025287">
    <property type="entry name" value="WAK_GUB"/>
</dbReference>
<evidence type="ECO:0000256" key="3">
    <source>
        <dbReference type="SAM" id="SignalP"/>
    </source>
</evidence>
<feature type="chain" id="PRO_5019303561" description="Wall-associated receptor kinase galacturonan-binding domain-containing protein" evidence="3">
    <location>
        <begin position="28"/>
        <end position="305"/>
    </location>
</feature>
<dbReference type="PANTHER" id="PTHR33138:SF30">
    <property type="entry name" value="LEAF RUST 10 DISEASE-RESISTANCE LOCUS RECEPTOR-LIKE PROTEIN KINASE-LIKE 2.7"/>
    <property type="match status" value="1"/>
</dbReference>
<dbReference type="PANTHER" id="PTHR33138">
    <property type="entry name" value="OS01G0690200 PROTEIN"/>
    <property type="match status" value="1"/>
</dbReference>
<evidence type="ECO:0000313" key="5">
    <source>
        <dbReference type="EMBL" id="RVW33851.1"/>
    </source>
</evidence>
<dbReference type="Proteomes" id="UP000288805">
    <property type="component" value="Unassembled WGS sequence"/>
</dbReference>
<evidence type="ECO:0000259" key="4">
    <source>
        <dbReference type="Pfam" id="PF13947"/>
    </source>
</evidence>
<name>A0A438DEL1_VITVI</name>
<dbReference type="EMBL" id="QGNW01001663">
    <property type="protein sequence ID" value="RVW33851.1"/>
    <property type="molecule type" value="Genomic_DNA"/>
</dbReference>
<dbReference type="AlphaFoldDB" id="A0A438DEL1"/>
<evidence type="ECO:0000313" key="6">
    <source>
        <dbReference type="Proteomes" id="UP000288805"/>
    </source>
</evidence>
<comment type="caution">
    <text evidence="5">The sequence shown here is derived from an EMBL/GenBank/DDBJ whole genome shotgun (WGS) entry which is preliminary data.</text>
</comment>
<evidence type="ECO:0000256" key="1">
    <source>
        <dbReference type="ARBA" id="ARBA00004167"/>
    </source>
</evidence>
<dbReference type="PROSITE" id="PS51257">
    <property type="entry name" value="PROKAR_LIPOPROTEIN"/>
    <property type="match status" value="1"/>
</dbReference>
<reference evidence="5 6" key="1">
    <citation type="journal article" date="2018" name="PLoS Genet.">
        <title>Population sequencing reveals clonal diversity and ancestral inbreeding in the grapevine cultivar Chardonnay.</title>
        <authorList>
            <person name="Roach M.J."/>
            <person name="Johnson D.L."/>
            <person name="Bohlmann J."/>
            <person name="van Vuuren H.J."/>
            <person name="Jones S.J."/>
            <person name="Pretorius I.S."/>
            <person name="Schmidt S.A."/>
            <person name="Borneman A.R."/>
        </authorList>
    </citation>
    <scope>NUCLEOTIDE SEQUENCE [LARGE SCALE GENOMIC DNA]</scope>
    <source>
        <strain evidence="6">cv. Chardonnay</strain>
        <tissue evidence="5">Leaf</tissue>
    </source>
</reference>
<feature type="domain" description="Wall-associated receptor kinase galacturonan-binding" evidence="4">
    <location>
        <begin position="33"/>
        <end position="96"/>
    </location>
</feature>
<dbReference type="GO" id="GO:0030247">
    <property type="term" value="F:polysaccharide binding"/>
    <property type="evidence" value="ECO:0007669"/>
    <property type="project" value="InterPro"/>
</dbReference>
<organism evidence="5 6">
    <name type="scientific">Vitis vinifera</name>
    <name type="common">Grape</name>
    <dbReference type="NCBI Taxonomy" id="29760"/>
    <lineage>
        <taxon>Eukaryota</taxon>
        <taxon>Viridiplantae</taxon>
        <taxon>Streptophyta</taxon>
        <taxon>Embryophyta</taxon>
        <taxon>Tracheophyta</taxon>
        <taxon>Spermatophyta</taxon>
        <taxon>Magnoliopsida</taxon>
        <taxon>eudicotyledons</taxon>
        <taxon>Gunneridae</taxon>
        <taxon>Pentapetalae</taxon>
        <taxon>rosids</taxon>
        <taxon>Vitales</taxon>
        <taxon>Vitaceae</taxon>
        <taxon>Viteae</taxon>
        <taxon>Vitis</taxon>
    </lineage>
</organism>
<dbReference type="Pfam" id="PF13947">
    <property type="entry name" value="GUB_WAK_bind"/>
    <property type="match status" value="1"/>
</dbReference>
<evidence type="ECO:0000256" key="2">
    <source>
        <dbReference type="ARBA" id="ARBA00022729"/>
    </source>
</evidence>
<dbReference type="GO" id="GO:0016020">
    <property type="term" value="C:membrane"/>
    <property type="evidence" value="ECO:0007669"/>
    <property type="project" value="UniProtKB-SubCell"/>
</dbReference>
<protein>
    <recommendedName>
        <fullName evidence="4">Wall-associated receptor kinase galacturonan-binding domain-containing protein</fullName>
    </recommendedName>
</protein>
<proteinExistence type="predicted"/>
<accession>A0A438DEL1</accession>
<sequence>MMLSEGKLVAVGLITLLQACILSVCVAKKYQPCSTSLCGDVAISDPFWLKGNNQSGCGDPNYKLACENNRTTLELYKGRYYVANIHYTNHTIRIVDPGLEKGSCFSSPHYYLTFQNFSPRDPYSLPSEWGSDSTVFLKCAVQISDHNYIPITPCNNSNGTSSSSQTYAYALVGDDIRVSDIPYSCTIGRSLITQSKEVSDHRNRSISHLREKLLMGLELSFLEVLCSTLCTENCTLDFNQNLVDCEEYDAANVMQDAVNCFLLLIGMEWFSQLTCYNDGSKRRGGNNGPAYPFDPHVSKKIFIIG</sequence>
<gene>
    <name evidence="5" type="ORF">CK203_089093</name>
</gene>
<keyword evidence="2 3" id="KW-0732">Signal</keyword>